<dbReference type="GO" id="GO:0003677">
    <property type="term" value="F:DNA binding"/>
    <property type="evidence" value="ECO:0007669"/>
    <property type="project" value="UniProtKB-KW"/>
</dbReference>
<proteinExistence type="predicted"/>
<dbReference type="AlphaFoldDB" id="A0A3L8PYJ1"/>
<keyword evidence="1" id="KW-0238">DNA-binding</keyword>
<keyword evidence="2" id="KW-1185">Reference proteome</keyword>
<comment type="caution">
    <text evidence="1">The sequence shown here is derived from an EMBL/GenBank/DDBJ whole genome shotgun (WGS) entry which is preliminary data.</text>
</comment>
<dbReference type="RefSeq" id="WP_121838256.1">
    <property type="nucleotide sequence ID" value="NZ_ML014764.1"/>
</dbReference>
<dbReference type="OrthoDB" id="5519374at2"/>
<dbReference type="EMBL" id="QZEI01000015">
    <property type="protein sequence ID" value="RLV60496.1"/>
    <property type="molecule type" value="Genomic_DNA"/>
</dbReference>
<reference evidence="1 2" key="1">
    <citation type="submission" date="2018-09" db="EMBL/GenBank/DDBJ databases">
        <title>Phylogeny of the Shewanellaceae, and recommendation for two new genera, Pseudoshewanella and Parashewanella.</title>
        <authorList>
            <person name="Wang G."/>
        </authorList>
    </citation>
    <scope>NUCLEOTIDE SEQUENCE [LARGE SCALE GENOMIC DNA]</scope>
    <source>
        <strain evidence="1 2">C51</strain>
    </source>
</reference>
<dbReference type="InterPro" id="IPR037914">
    <property type="entry name" value="SpoVT-AbrB_sf"/>
</dbReference>
<gene>
    <name evidence="1" type="ORF">D5018_06805</name>
</gene>
<protein>
    <submittedName>
        <fullName evidence="1">AbrB/MazE/SpoVT family DNA-binding domain-containing protein</fullName>
    </submittedName>
</protein>
<evidence type="ECO:0000313" key="1">
    <source>
        <dbReference type="EMBL" id="RLV60496.1"/>
    </source>
</evidence>
<sequence>MAKVGAKRQITLPKQQCIAAQITAGDIVDCFVDRQGVISIVKKHSGAAKGVLRHVAINTEISEQESIEIGRA</sequence>
<accession>A0A3L8PYJ1</accession>
<dbReference type="Gene3D" id="2.10.260.10">
    <property type="match status" value="1"/>
</dbReference>
<dbReference type="SUPFAM" id="SSF89447">
    <property type="entry name" value="AbrB/MazE/MraZ-like"/>
    <property type="match status" value="1"/>
</dbReference>
<name>A0A3L8PYJ1_9GAMM</name>
<dbReference type="Proteomes" id="UP000281474">
    <property type="component" value="Unassembled WGS sequence"/>
</dbReference>
<evidence type="ECO:0000313" key="2">
    <source>
        <dbReference type="Proteomes" id="UP000281474"/>
    </source>
</evidence>
<organism evidence="1 2">
    <name type="scientific">Parashewanella curva</name>
    <dbReference type="NCBI Taxonomy" id="2338552"/>
    <lineage>
        <taxon>Bacteria</taxon>
        <taxon>Pseudomonadati</taxon>
        <taxon>Pseudomonadota</taxon>
        <taxon>Gammaproteobacteria</taxon>
        <taxon>Alteromonadales</taxon>
        <taxon>Shewanellaceae</taxon>
        <taxon>Parashewanella</taxon>
    </lineage>
</organism>